<dbReference type="OrthoDB" id="27483at2759"/>
<proteinExistence type="predicted"/>
<dbReference type="PANTHER" id="PTHR33099:SF14">
    <property type="entry name" value="PROLYL 4-HYDROXYLASE ALPHA SUBUNIT FE(2+) 2OG DIOXYGENASE DOMAIN-CONTAINING PROTEIN"/>
    <property type="match status" value="1"/>
</dbReference>
<dbReference type="PANTHER" id="PTHR33099">
    <property type="entry name" value="FE2OG DIOXYGENASE DOMAIN-CONTAINING PROTEIN"/>
    <property type="match status" value="1"/>
</dbReference>
<dbReference type="AlphaFoldDB" id="A0A2H3JNU4"/>
<name>A0A2H3JNU4_WOLCO</name>
<evidence type="ECO:0000313" key="2">
    <source>
        <dbReference type="Proteomes" id="UP000218811"/>
    </source>
</evidence>
<gene>
    <name evidence="1" type="ORF">WOLCODRAFT_162377</name>
</gene>
<dbReference type="Gene3D" id="2.60.120.620">
    <property type="entry name" value="q2cbj1_9rhob like domain"/>
    <property type="match status" value="1"/>
</dbReference>
<accession>A0A2H3JNU4</accession>
<protein>
    <submittedName>
        <fullName evidence="1">Uncharacterized protein</fullName>
    </submittedName>
</protein>
<evidence type="ECO:0000313" key="1">
    <source>
        <dbReference type="EMBL" id="PCH40469.1"/>
    </source>
</evidence>
<dbReference type="EMBL" id="KB468053">
    <property type="protein sequence ID" value="PCH40469.1"/>
    <property type="molecule type" value="Genomic_DNA"/>
</dbReference>
<dbReference type="STRING" id="742152.A0A2H3JNU4"/>
<dbReference type="Proteomes" id="UP000218811">
    <property type="component" value="Unassembled WGS sequence"/>
</dbReference>
<organism evidence="1 2">
    <name type="scientific">Wolfiporia cocos (strain MD-104)</name>
    <name type="common">Brown rot fungus</name>
    <dbReference type="NCBI Taxonomy" id="742152"/>
    <lineage>
        <taxon>Eukaryota</taxon>
        <taxon>Fungi</taxon>
        <taxon>Dikarya</taxon>
        <taxon>Basidiomycota</taxon>
        <taxon>Agaricomycotina</taxon>
        <taxon>Agaricomycetes</taxon>
        <taxon>Polyporales</taxon>
        <taxon>Phaeolaceae</taxon>
        <taxon>Wolfiporia</taxon>
    </lineage>
</organism>
<reference evidence="1 2" key="1">
    <citation type="journal article" date="2012" name="Science">
        <title>The Paleozoic origin of enzymatic lignin decomposition reconstructed from 31 fungal genomes.</title>
        <authorList>
            <person name="Floudas D."/>
            <person name="Binder M."/>
            <person name="Riley R."/>
            <person name="Barry K."/>
            <person name="Blanchette R.A."/>
            <person name="Henrissat B."/>
            <person name="Martinez A.T."/>
            <person name="Otillar R."/>
            <person name="Spatafora J.W."/>
            <person name="Yadav J.S."/>
            <person name="Aerts A."/>
            <person name="Benoit I."/>
            <person name="Boyd A."/>
            <person name="Carlson A."/>
            <person name="Copeland A."/>
            <person name="Coutinho P.M."/>
            <person name="de Vries R.P."/>
            <person name="Ferreira P."/>
            <person name="Findley K."/>
            <person name="Foster B."/>
            <person name="Gaskell J."/>
            <person name="Glotzer D."/>
            <person name="Gorecki P."/>
            <person name="Heitman J."/>
            <person name="Hesse C."/>
            <person name="Hori C."/>
            <person name="Igarashi K."/>
            <person name="Jurgens J.A."/>
            <person name="Kallen N."/>
            <person name="Kersten P."/>
            <person name="Kohler A."/>
            <person name="Kuees U."/>
            <person name="Kumar T.K.A."/>
            <person name="Kuo A."/>
            <person name="LaButti K."/>
            <person name="Larrondo L.F."/>
            <person name="Lindquist E."/>
            <person name="Ling A."/>
            <person name="Lombard V."/>
            <person name="Lucas S."/>
            <person name="Lundell T."/>
            <person name="Martin R."/>
            <person name="McLaughlin D.J."/>
            <person name="Morgenstern I."/>
            <person name="Morin E."/>
            <person name="Murat C."/>
            <person name="Nagy L.G."/>
            <person name="Nolan M."/>
            <person name="Ohm R.A."/>
            <person name="Patyshakuliyeva A."/>
            <person name="Rokas A."/>
            <person name="Ruiz-Duenas F.J."/>
            <person name="Sabat G."/>
            <person name="Salamov A."/>
            <person name="Samejima M."/>
            <person name="Schmutz J."/>
            <person name="Slot J.C."/>
            <person name="St John F."/>
            <person name="Stenlid J."/>
            <person name="Sun H."/>
            <person name="Sun S."/>
            <person name="Syed K."/>
            <person name="Tsang A."/>
            <person name="Wiebenga A."/>
            <person name="Young D."/>
            <person name="Pisabarro A."/>
            <person name="Eastwood D.C."/>
            <person name="Martin F."/>
            <person name="Cullen D."/>
            <person name="Grigoriev I.V."/>
            <person name="Hibbett D.S."/>
        </authorList>
    </citation>
    <scope>NUCLEOTIDE SEQUENCE [LARGE SCALE GENOMIC DNA]</scope>
    <source>
        <strain evidence="1 2">MD-104</strain>
    </source>
</reference>
<keyword evidence="2" id="KW-1185">Reference proteome</keyword>
<sequence>MPPLQHIGRQLRLISSGFGHLRIARATKWCSGAFLHVNTGRGKQANRSAASDPLTKQLESLKSSITYQRPFCKGTLSVKDEDYILFYGKAADARRIHLAKATSDELDHLESTCDAAPFGINHQNVLDESYRKAGKLDTSEFATGFDPQRLGLLDTIRTDLFEGNERRNITAELYKLNVYGKDSFFKAHKDTPRAEDMFDSLVIAFPTAHEGGSFILRQGTEEWTVDSARMVADRTKPCVAYIAFYSDVEHEITPVKSGHRVTLTYNLYFMPDTAARRSGQTIRPDKQDTAHGFKSALQRLLDDPTFLPEGGKLGFNLRHEYPGRPDMDLQTLLGNLKGADAVIEEVCAELALPSSIKVIMETTAWDGGPVRIMVSKYPDIRAVQDVGGDGSDLFEILLGQYDGDLLDMVKDPCQEPDDPHNRQQALEEGEEVEDYTLYPNETAHWVTKTPQANRVEGAFICYGNTASIGWAYANFCLVVDVGPAGQRQTIRTSK</sequence>
<dbReference type="OMA" id="IMETTAW"/>